<evidence type="ECO:0000259" key="1">
    <source>
        <dbReference type="Pfam" id="PF21517"/>
    </source>
</evidence>
<dbReference type="Pfam" id="PF21517">
    <property type="entry name" value="HTH_Tnp_Tc3_2_like"/>
    <property type="match status" value="1"/>
</dbReference>
<dbReference type="InterPro" id="IPR048703">
    <property type="entry name" value="Tnp_Tc3-like_HTH"/>
</dbReference>
<protein>
    <submittedName>
        <fullName evidence="3">Transposase</fullName>
    </submittedName>
</protein>
<evidence type="ECO:0000313" key="2">
    <source>
        <dbReference type="Proteomes" id="UP000095283"/>
    </source>
</evidence>
<organism evidence="2 3">
    <name type="scientific">Heterorhabditis bacteriophora</name>
    <name type="common">Entomopathogenic nematode worm</name>
    <dbReference type="NCBI Taxonomy" id="37862"/>
    <lineage>
        <taxon>Eukaryota</taxon>
        <taxon>Metazoa</taxon>
        <taxon>Ecdysozoa</taxon>
        <taxon>Nematoda</taxon>
        <taxon>Chromadorea</taxon>
        <taxon>Rhabditida</taxon>
        <taxon>Rhabditina</taxon>
        <taxon>Rhabditomorpha</taxon>
        <taxon>Strongyloidea</taxon>
        <taxon>Heterorhabditidae</taxon>
        <taxon>Heterorhabditis</taxon>
    </lineage>
</organism>
<dbReference type="Gene3D" id="1.10.10.10">
    <property type="entry name" value="Winged helix-like DNA-binding domain superfamily/Winged helix DNA-binding domain"/>
    <property type="match status" value="1"/>
</dbReference>
<sequence>MGQILRTASNNTININEIRKTCDIDASKTTVWRILDKCPQLTPGHKEKRLR</sequence>
<name>A0A1I7X3I4_HETBA</name>
<evidence type="ECO:0000313" key="3">
    <source>
        <dbReference type="WBParaSite" id="Hba_11934"/>
    </source>
</evidence>
<keyword evidence="2" id="KW-1185">Reference proteome</keyword>
<feature type="domain" description="Transposable element Tc3 transposase-like DNA-binding HTH" evidence="1">
    <location>
        <begin position="3"/>
        <end position="37"/>
    </location>
</feature>
<dbReference type="AlphaFoldDB" id="A0A1I7X3I4"/>
<accession>A0A1I7X3I4</accession>
<dbReference type="InterPro" id="IPR036388">
    <property type="entry name" value="WH-like_DNA-bd_sf"/>
</dbReference>
<dbReference type="WBParaSite" id="Hba_11934">
    <property type="protein sequence ID" value="Hba_11934"/>
    <property type="gene ID" value="Hba_11934"/>
</dbReference>
<proteinExistence type="predicted"/>
<dbReference type="Proteomes" id="UP000095283">
    <property type="component" value="Unplaced"/>
</dbReference>
<reference evidence="3" key="1">
    <citation type="submission" date="2016-11" db="UniProtKB">
        <authorList>
            <consortium name="WormBaseParasite"/>
        </authorList>
    </citation>
    <scope>IDENTIFICATION</scope>
</reference>